<accession>A0A7I7SEV8</accession>
<name>A0A7I7SEV8_9MYCO</name>
<dbReference type="RefSeq" id="WP_085303182.1">
    <property type="nucleotide sequence ID" value="NZ_AP022594.1"/>
</dbReference>
<comment type="caution">
    <text evidence="1">The sequence shown here is derived from an EMBL/GenBank/DDBJ whole genome shotgun (WGS) entry which is preliminary data.</text>
</comment>
<dbReference type="AlphaFoldDB" id="A0A7I7SEV8"/>
<proteinExistence type="predicted"/>
<dbReference type="InterPro" id="IPR046576">
    <property type="entry name" value="DUF6636"/>
</dbReference>
<dbReference type="Proteomes" id="UP000193577">
    <property type="component" value="Unassembled WGS sequence"/>
</dbReference>
<dbReference type="OrthoDB" id="495539at2"/>
<dbReference type="EMBL" id="NCXO01000011">
    <property type="protein sequence ID" value="OSC34316.1"/>
    <property type="molecule type" value="Genomic_DNA"/>
</dbReference>
<evidence type="ECO:0000313" key="1">
    <source>
        <dbReference type="EMBL" id="OSC34316.1"/>
    </source>
</evidence>
<sequence>MRMPMPMLGAVIIAVAAFAAAPSAHAGPYGDFFTSPSRNIDCVISAASTATPARPAAVRCDLRERTFTPPPRPPDCGMGPWAKSVRLARGAPPRFTCISDSTVSDEAVVLDYGRHLAAQGFDCLSGRDGIRCTDTTTGRGFRLAADSYEFF</sequence>
<protein>
    <submittedName>
        <fullName evidence="1">Uncharacterized protein</fullName>
    </submittedName>
</protein>
<organism evidence="1 2">
    <name type="scientific">Mycolicibacillus koreensis</name>
    <dbReference type="NCBI Taxonomy" id="1069220"/>
    <lineage>
        <taxon>Bacteria</taxon>
        <taxon>Bacillati</taxon>
        <taxon>Actinomycetota</taxon>
        <taxon>Actinomycetes</taxon>
        <taxon>Mycobacteriales</taxon>
        <taxon>Mycobacteriaceae</taxon>
        <taxon>Mycolicibacillus</taxon>
    </lineage>
</organism>
<gene>
    <name evidence="1" type="ORF">B8W67_07155</name>
</gene>
<keyword evidence="2" id="KW-1185">Reference proteome</keyword>
<reference evidence="1 2" key="1">
    <citation type="submission" date="2017-04" db="EMBL/GenBank/DDBJ databases">
        <title>The new phylogeny of genus Mycobacterium.</title>
        <authorList>
            <person name="Tortoli E."/>
            <person name="Trovato A."/>
            <person name="Cirillo D.M."/>
        </authorList>
    </citation>
    <scope>NUCLEOTIDE SEQUENCE [LARGE SCALE GENOMIC DNA]</scope>
    <source>
        <strain evidence="1 2">KCTC 19819</strain>
    </source>
</reference>
<dbReference type="Pfam" id="PF20341">
    <property type="entry name" value="DUF6636"/>
    <property type="match status" value="1"/>
</dbReference>
<evidence type="ECO:0000313" key="2">
    <source>
        <dbReference type="Proteomes" id="UP000193577"/>
    </source>
</evidence>